<proteinExistence type="predicted"/>
<dbReference type="Gene3D" id="2.160.20.10">
    <property type="entry name" value="Single-stranded right-handed beta-helix, Pectin lyase-like"/>
    <property type="match status" value="1"/>
</dbReference>
<dbReference type="SUPFAM" id="SSF51126">
    <property type="entry name" value="Pectin lyase-like"/>
    <property type="match status" value="1"/>
</dbReference>
<protein>
    <submittedName>
        <fullName evidence="3">Copper-binding protein (NosD)</fullName>
    </submittedName>
</protein>
<organism evidence="3 4">
    <name type="scientific">Candidatus Electrothrix aarhusensis</name>
    <dbReference type="NCBI Taxonomy" id="1859131"/>
    <lineage>
        <taxon>Bacteria</taxon>
        <taxon>Pseudomonadati</taxon>
        <taxon>Thermodesulfobacteriota</taxon>
        <taxon>Desulfobulbia</taxon>
        <taxon>Desulfobulbales</taxon>
        <taxon>Desulfobulbaceae</taxon>
        <taxon>Candidatus Electrothrix</taxon>
    </lineage>
</organism>
<evidence type="ECO:0000313" key="4">
    <source>
        <dbReference type="Proteomes" id="UP000287853"/>
    </source>
</evidence>
<dbReference type="AlphaFoldDB" id="A0A444IR08"/>
<dbReference type="Proteomes" id="UP000287853">
    <property type="component" value="Unassembled WGS sequence"/>
</dbReference>
<name>A0A444IR08_9BACT</name>
<keyword evidence="1" id="KW-0732">Signal</keyword>
<feature type="chain" id="PRO_5019269568" evidence="1">
    <location>
        <begin position="27"/>
        <end position="323"/>
    </location>
</feature>
<keyword evidence="4" id="KW-1185">Reference proteome</keyword>
<reference evidence="3 4" key="1">
    <citation type="submission" date="2017-01" db="EMBL/GenBank/DDBJ databases">
        <title>The cable genome- insights into the physiology and evolution of filamentous bacteria capable of sulfide oxidation via long distance electron transfer.</title>
        <authorList>
            <person name="Schreiber L."/>
            <person name="Bjerg J.T."/>
            <person name="Boggild A."/>
            <person name="Van De Vossenberg J."/>
            <person name="Meysman F."/>
            <person name="Nielsen L.P."/>
            <person name="Schramm A."/>
            <person name="Kjeldsen K.U."/>
        </authorList>
    </citation>
    <scope>NUCLEOTIDE SEQUENCE [LARGE SCALE GENOMIC DNA]</scope>
    <source>
        <strain evidence="3">MCF</strain>
    </source>
</reference>
<evidence type="ECO:0000313" key="3">
    <source>
        <dbReference type="EMBL" id="RWX43329.1"/>
    </source>
</evidence>
<comment type="caution">
    <text evidence="3">The sequence shown here is derived from an EMBL/GenBank/DDBJ whole genome shotgun (WGS) entry which is preliminary data.</text>
</comment>
<evidence type="ECO:0000256" key="1">
    <source>
        <dbReference type="SAM" id="SignalP"/>
    </source>
</evidence>
<sequence length="323" mass="35078">MISKKIFLSLLAGVAAALLIQQPGFAKELVVNKGVLDKDTTWSGDVLVKGDVEVAKGATLLIMPGTTVRFAKIEAFGPEKMYTDKDNHFSRAEIFVLGKLYAQGTKENKITFTSAEESPAPGDWGAINFNGTVDNLLEYCEFMYAQTAVHCHSSQIAVLHNTFKYNGTAMGSKNLPDVPVRCSMPVLYNLVTENGGGIIIGGGTASPVAHNEISNNEFFGVYLKKGGRAAVRFNNINKNGKGVIFYATKESLLRDNNIADNKNYNISMLEGQSGDITARNNWWGTTDEKKILEKVMDKARDESLGKADLTDFYTAPVSGAGIL</sequence>
<feature type="signal peptide" evidence="1">
    <location>
        <begin position="1"/>
        <end position="26"/>
    </location>
</feature>
<dbReference type="InterPro" id="IPR012334">
    <property type="entry name" value="Pectin_lyas_fold"/>
</dbReference>
<dbReference type="Pfam" id="PF05048">
    <property type="entry name" value="NosD"/>
    <property type="match status" value="1"/>
</dbReference>
<evidence type="ECO:0000259" key="2">
    <source>
        <dbReference type="Pfam" id="PF05048"/>
    </source>
</evidence>
<gene>
    <name evidence="3" type="ORF">H206_02877</name>
</gene>
<feature type="domain" description="Periplasmic copper-binding protein NosD beta helix" evidence="2">
    <location>
        <begin position="127"/>
        <end position="280"/>
    </location>
</feature>
<dbReference type="InterPro" id="IPR011050">
    <property type="entry name" value="Pectin_lyase_fold/virulence"/>
</dbReference>
<dbReference type="EMBL" id="MTKO01000123">
    <property type="protein sequence ID" value="RWX43329.1"/>
    <property type="molecule type" value="Genomic_DNA"/>
</dbReference>
<accession>A0A444IR08</accession>
<dbReference type="InterPro" id="IPR007742">
    <property type="entry name" value="NosD_dom"/>
</dbReference>